<gene>
    <name evidence="2" type="ORF">Fot_37910</name>
</gene>
<organism evidence="2 3">
    <name type="scientific">Forsythia ovata</name>
    <dbReference type="NCBI Taxonomy" id="205694"/>
    <lineage>
        <taxon>Eukaryota</taxon>
        <taxon>Viridiplantae</taxon>
        <taxon>Streptophyta</taxon>
        <taxon>Embryophyta</taxon>
        <taxon>Tracheophyta</taxon>
        <taxon>Spermatophyta</taxon>
        <taxon>Magnoliopsida</taxon>
        <taxon>eudicotyledons</taxon>
        <taxon>Gunneridae</taxon>
        <taxon>Pentapetalae</taxon>
        <taxon>asterids</taxon>
        <taxon>lamiids</taxon>
        <taxon>Lamiales</taxon>
        <taxon>Oleaceae</taxon>
        <taxon>Forsythieae</taxon>
        <taxon>Forsythia</taxon>
    </lineage>
</organism>
<protein>
    <submittedName>
        <fullName evidence="2">Uncharacterized protein</fullName>
    </submittedName>
</protein>
<keyword evidence="3" id="KW-1185">Reference proteome</keyword>
<evidence type="ECO:0000256" key="1">
    <source>
        <dbReference type="SAM" id="MobiDB-lite"/>
    </source>
</evidence>
<dbReference type="EMBL" id="JBFOLJ010000011">
    <property type="protein sequence ID" value="KAL2494153.1"/>
    <property type="molecule type" value="Genomic_DNA"/>
</dbReference>
<dbReference type="Proteomes" id="UP001604277">
    <property type="component" value="Unassembled WGS sequence"/>
</dbReference>
<feature type="compositionally biased region" description="Acidic residues" evidence="1">
    <location>
        <begin position="175"/>
        <end position="192"/>
    </location>
</feature>
<evidence type="ECO:0000313" key="2">
    <source>
        <dbReference type="EMBL" id="KAL2494153.1"/>
    </source>
</evidence>
<evidence type="ECO:0000313" key="3">
    <source>
        <dbReference type="Proteomes" id="UP001604277"/>
    </source>
</evidence>
<name>A0ABD1S2L1_9LAMI</name>
<dbReference type="AlphaFoldDB" id="A0ABD1S2L1"/>
<feature type="compositionally biased region" description="Basic and acidic residues" evidence="1">
    <location>
        <begin position="148"/>
        <end position="168"/>
    </location>
</feature>
<comment type="caution">
    <text evidence="2">The sequence shown here is derived from an EMBL/GenBank/DDBJ whole genome shotgun (WGS) entry which is preliminary data.</text>
</comment>
<proteinExistence type="predicted"/>
<feature type="region of interest" description="Disordered" evidence="1">
    <location>
        <begin position="148"/>
        <end position="205"/>
    </location>
</feature>
<sequence length="205" mass="23472">MVRSGPSYKRGGRRHIAILHRQFAKTIKFSKIRNNGRNEARAKMVELICLDTIDCVENNQWLEPRPLTNIQRSDVVVDAPPSTLFFLRRPHHILRLFPSMSRLLRFSRLWPPVRCTHSLSLSHQALTLQSLKLSHIMGFDGGTESKLDIKSEEPSGESQHIEHIKEPPKSGSDFAIEDEEVNESSDDEDNIFSDEHDASICFTRT</sequence>
<accession>A0ABD1S2L1</accession>
<reference evidence="3" key="1">
    <citation type="submission" date="2024-07" db="EMBL/GenBank/DDBJ databases">
        <title>Two chromosome-level genome assemblies of Korean endemic species Abeliophyllum distichum and Forsythia ovata (Oleaceae).</title>
        <authorList>
            <person name="Jang H."/>
        </authorList>
    </citation>
    <scope>NUCLEOTIDE SEQUENCE [LARGE SCALE GENOMIC DNA]</scope>
</reference>